<evidence type="ECO:0000313" key="12">
    <source>
        <dbReference type="Proteomes" id="UP001057753"/>
    </source>
</evidence>
<dbReference type="GO" id="GO:0003700">
    <property type="term" value="F:DNA-binding transcription factor activity"/>
    <property type="evidence" value="ECO:0007669"/>
    <property type="project" value="InterPro"/>
</dbReference>
<dbReference type="InterPro" id="IPR001789">
    <property type="entry name" value="Sig_transdc_resp-reg_receiver"/>
</dbReference>
<dbReference type="PANTHER" id="PTHR42713:SF3">
    <property type="entry name" value="TRANSCRIPTIONAL REGULATORY PROTEIN HPTR"/>
    <property type="match status" value="1"/>
</dbReference>
<dbReference type="PROSITE" id="PS50110">
    <property type="entry name" value="RESPONSE_REGULATORY"/>
    <property type="match status" value="1"/>
</dbReference>
<evidence type="ECO:0000256" key="4">
    <source>
        <dbReference type="ARBA" id="ARBA00023012"/>
    </source>
</evidence>
<dbReference type="Pfam" id="PF12833">
    <property type="entry name" value="HTH_18"/>
    <property type="match status" value="1"/>
</dbReference>
<dbReference type="GO" id="GO:0000160">
    <property type="term" value="P:phosphorelay signal transduction system"/>
    <property type="evidence" value="ECO:0007669"/>
    <property type="project" value="UniProtKB-KW"/>
</dbReference>
<dbReference type="RefSeq" id="WP_257820062.1">
    <property type="nucleotide sequence ID" value="NZ_JABXYM010000001.1"/>
</dbReference>
<keyword evidence="4" id="KW-0902">Two-component regulatory system</keyword>
<evidence type="ECO:0000256" key="3">
    <source>
        <dbReference type="ARBA" id="ARBA00022553"/>
    </source>
</evidence>
<dbReference type="SMART" id="SM00342">
    <property type="entry name" value="HTH_ARAC"/>
    <property type="match status" value="1"/>
</dbReference>
<evidence type="ECO:0000256" key="6">
    <source>
        <dbReference type="ARBA" id="ARBA00023125"/>
    </source>
</evidence>
<keyword evidence="3 8" id="KW-0597">Phosphoprotein</keyword>
<evidence type="ECO:0000313" key="11">
    <source>
        <dbReference type="EMBL" id="MCR6095362.1"/>
    </source>
</evidence>
<accession>A0A9Q4AYY8</accession>
<feature type="modified residue" description="4-aspartylphosphate" evidence="8">
    <location>
        <position position="55"/>
    </location>
</feature>
<dbReference type="InterPro" id="IPR051552">
    <property type="entry name" value="HptR"/>
</dbReference>
<dbReference type="Gene3D" id="3.40.50.2300">
    <property type="match status" value="1"/>
</dbReference>
<evidence type="ECO:0000256" key="5">
    <source>
        <dbReference type="ARBA" id="ARBA00023015"/>
    </source>
</evidence>
<evidence type="ECO:0000259" key="9">
    <source>
        <dbReference type="PROSITE" id="PS01124"/>
    </source>
</evidence>
<dbReference type="InterPro" id="IPR011006">
    <property type="entry name" value="CheY-like_superfamily"/>
</dbReference>
<keyword evidence="2" id="KW-0963">Cytoplasm</keyword>
<dbReference type="EMBL" id="JABXYM010000001">
    <property type="protein sequence ID" value="MCR6095362.1"/>
    <property type="molecule type" value="Genomic_DNA"/>
</dbReference>
<evidence type="ECO:0000256" key="8">
    <source>
        <dbReference type="PROSITE-ProRule" id="PRU00169"/>
    </source>
</evidence>
<dbReference type="SUPFAM" id="SSF52172">
    <property type="entry name" value="CheY-like"/>
    <property type="match status" value="1"/>
</dbReference>
<keyword evidence="6" id="KW-0238">DNA-binding</keyword>
<organism evidence="11 12">
    <name type="scientific">Salipaludibacillus agaradhaerens</name>
    <name type="common">Bacillus agaradhaerens</name>
    <dbReference type="NCBI Taxonomy" id="76935"/>
    <lineage>
        <taxon>Bacteria</taxon>
        <taxon>Bacillati</taxon>
        <taxon>Bacillota</taxon>
        <taxon>Bacilli</taxon>
        <taxon>Bacillales</taxon>
        <taxon>Bacillaceae</taxon>
    </lineage>
</organism>
<dbReference type="SMART" id="SM00448">
    <property type="entry name" value="REC"/>
    <property type="match status" value="1"/>
</dbReference>
<dbReference type="Proteomes" id="UP001057753">
    <property type="component" value="Unassembled WGS sequence"/>
</dbReference>
<evidence type="ECO:0000256" key="7">
    <source>
        <dbReference type="ARBA" id="ARBA00023163"/>
    </source>
</evidence>
<dbReference type="GO" id="GO:0005737">
    <property type="term" value="C:cytoplasm"/>
    <property type="evidence" value="ECO:0007669"/>
    <property type="project" value="UniProtKB-SubCell"/>
</dbReference>
<feature type="domain" description="HTH araC/xylS-type" evidence="9">
    <location>
        <begin position="441"/>
        <end position="539"/>
    </location>
</feature>
<keyword evidence="5" id="KW-0805">Transcription regulation</keyword>
<sequence>MWKVVIVDDDDKVLRGMRNIIPWEELSCEWVGEARNGEEGHHVIMDLEPDLVITDIYMPVMNGLEMIEQVRASGLETRVIILSGYNEFEYARQAMRLSIDDYLSKPASPDTIKDVLISCVDSLEKEAVKQMEVSELRERVALYEPLVEKEWVKAVITGTTTHLTNLPLTLDQLTRRWSQQQHVIMTISYDQSLEASSLYKSGWYLFRFATENVINDAVNKYIDDSHYIELHSHQTALCLHINQTKGKVNDELLNHIKHDIVTKLDTYFKLKVRVGFGCFKNEWADMAISLKEALMDIDQKAQEGTGLYNESMFNEETKLNSKSLWLDSIENIHRLSEAIRYADKASAQHVIQATYFYYKDHPFNMSEVMRAGIEMWTIMTYSLYDIGIKIDEMFSDTFDFHSGLTKLSHWKEFKDYMNDLISHICDHQQWDENLKHRQLIEQMLDYIHKNISKNITLQDIANELYISRNYLGQIFKKVVGESFKNYLTRVRMEKAKKMIQEGDHLIYEISEKVGFINPAYFTTTFKKYTGYTPTELINRKLMAAHEQTVQDA</sequence>
<keyword evidence="7" id="KW-0804">Transcription</keyword>
<dbReference type="PROSITE" id="PS00041">
    <property type="entry name" value="HTH_ARAC_FAMILY_1"/>
    <property type="match status" value="1"/>
</dbReference>
<protein>
    <submittedName>
        <fullName evidence="11">Response regulator transcription factor</fullName>
    </submittedName>
</protein>
<name>A0A9Q4AYY8_SALAG</name>
<dbReference type="Pfam" id="PF00072">
    <property type="entry name" value="Response_reg"/>
    <property type="match status" value="1"/>
</dbReference>
<dbReference type="SUPFAM" id="SSF46689">
    <property type="entry name" value="Homeodomain-like"/>
    <property type="match status" value="2"/>
</dbReference>
<dbReference type="PROSITE" id="PS01124">
    <property type="entry name" value="HTH_ARAC_FAMILY_2"/>
    <property type="match status" value="1"/>
</dbReference>
<keyword evidence="12" id="KW-1185">Reference proteome</keyword>
<dbReference type="InterPro" id="IPR018060">
    <property type="entry name" value="HTH_AraC"/>
</dbReference>
<gene>
    <name evidence="11" type="ORF">HXA33_02290</name>
</gene>
<evidence type="ECO:0000259" key="10">
    <source>
        <dbReference type="PROSITE" id="PS50110"/>
    </source>
</evidence>
<evidence type="ECO:0000256" key="1">
    <source>
        <dbReference type="ARBA" id="ARBA00004496"/>
    </source>
</evidence>
<comment type="caution">
    <text evidence="11">The sequence shown here is derived from an EMBL/GenBank/DDBJ whole genome shotgun (WGS) entry which is preliminary data.</text>
</comment>
<dbReference type="InterPro" id="IPR009057">
    <property type="entry name" value="Homeodomain-like_sf"/>
</dbReference>
<dbReference type="Gene3D" id="1.10.10.60">
    <property type="entry name" value="Homeodomain-like"/>
    <property type="match status" value="2"/>
</dbReference>
<feature type="domain" description="Response regulatory" evidence="10">
    <location>
        <begin position="3"/>
        <end position="120"/>
    </location>
</feature>
<proteinExistence type="predicted"/>
<dbReference type="CDD" id="cd17536">
    <property type="entry name" value="REC_YesN-like"/>
    <property type="match status" value="1"/>
</dbReference>
<reference evidence="11" key="1">
    <citation type="submission" date="2020-06" db="EMBL/GenBank/DDBJ databases">
        <title>Insight into the genomes of haloalkaliphilic bacilli from Kenyan soda lakes.</title>
        <authorList>
            <person name="Mwirichia R."/>
            <person name="Villamizar G.C."/>
            <person name="Poehlein A."/>
            <person name="Mugweru J."/>
            <person name="Kipnyargis A."/>
            <person name="Kiplimo D."/>
            <person name="Orwa P."/>
            <person name="Daniel R."/>
        </authorList>
    </citation>
    <scope>NUCLEOTIDE SEQUENCE</scope>
    <source>
        <strain evidence="11">B1096_S55</strain>
    </source>
</reference>
<dbReference type="AlphaFoldDB" id="A0A9Q4AYY8"/>
<comment type="subcellular location">
    <subcellularLocation>
        <location evidence="1">Cytoplasm</location>
    </subcellularLocation>
</comment>
<evidence type="ECO:0000256" key="2">
    <source>
        <dbReference type="ARBA" id="ARBA00022490"/>
    </source>
</evidence>
<dbReference type="GO" id="GO:0043565">
    <property type="term" value="F:sequence-specific DNA binding"/>
    <property type="evidence" value="ECO:0007669"/>
    <property type="project" value="InterPro"/>
</dbReference>
<dbReference type="InterPro" id="IPR018062">
    <property type="entry name" value="HTH_AraC-typ_CS"/>
</dbReference>
<dbReference type="PANTHER" id="PTHR42713">
    <property type="entry name" value="HISTIDINE KINASE-RELATED"/>
    <property type="match status" value="1"/>
</dbReference>